<gene>
    <name evidence="4" type="ORF">BRAN1462_LOCUS33410</name>
</gene>
<feature type="compositionally biased region" description="Low complexity" evidence="1">
    <location>
        <begin position="199"/>
        <end position="215"/>
    </location>
</feature>
<accession>A0A7S2KUU9</accession>
<evidence type="ECO:0000256" key="2">
    <source>
        <dbReference type="SAM" id="Phobius"/>
    </source>
</evidence>
<evidence type="ECO:0000256" key="3">
    <source>
        <dbReference type="SAM" id="SignalP"/>
    </source>
</evidence>
<dbReference type="EMBL" id="HBGW01052598">
    <property type="protein sequence ID" value="CAD9587490.1"/>
    <property type="molecule type" value="Transcribed_RNA"/>
</dbReference>
<keyword evidence="2" id="KW-1133">Transmembrane helix</keyword>
<organism evidence="4">
    <name type="scientific">Zooxanthella nutricula</name>
    <dbReference type="NCBI Taxonomy" id="1333877"/>
    <lineage>
        <taxon>Eukaryota</taxon>
        <taxon>Sar</taxon>
        <taxon>Alveolata</taxon>
        <taxon>Dinophyceae</taxon>
        <taxon>Peridiniales</taxon>
        <taxon>Peridiniales incertae sedis</taxon>
        <taxon>Zooxanthella</taxon>
    </lineage>
</organism>
<evidence type="ECO:0000313" key="4">
    <source>
        <dbReference type="EMBL" id="CAD9587490.1"/>
    </source>
</evidence>
<evidence type="ECO:0000256" key="1">
    <source>
        <dbReference type="SAM" id="MobiDB-lite"/>
    </source>
</evidence>
<keyword evidence="3" id="KW-0732">Signal</keyword>
<keyword evidence="2" id="KW-0812">Transmembrane</keyword>
<reference evidence="4" key="1">
    <citation type="submission" date="2021-01" db="EMBL/GenBank/DDBJ databases">
        <authorList>
            <person name="Corre E."/>
            <person name="Pelletier E."/>
            <person name="Niang G."/>
            <person name="Scheremetjew M."/>
            <person name="Finn R."/>
            <person name="Kale V."/>
            <person name="Holt S."/>
            <person name="Cochrane G."/>
            <person name="Meng A."/>
            <person name="Brown T."/>
            <person name="Cohen L."/>
        </authorList>
    </citation>
    <scope>NUCLEOTIDE SEQUENCE</scope>
    <source>
        <strain evidence="4">RCC3387</strain>
    </source>
</reference>
<sequence>MPSRAALFSLCLVGRLAASGAAPPQPPSTPLVTTDLLFGTYELVYDLYSTAWDKAGMGGLLAAVPIDKVKAEINKQWAALPPDVSKMLGEAQTQTVQVKALALEYADKAYEPANDFAVNWIKQFEAVAPQYKGLIRHSLGDLALFMVYTSMVVYLLVKIALFVLRTTWAVFCCFCCCGCCRRGKAAPKGNVAAKVKAKSAAAATPPSSGKAAAKATTKKAAAKK</sequence>
<name>A0A7S2KUU9_9DINO</name>
<dbReference type="AlphaFoldDB" id="A0A7S2KUU9"/>
<feature type="chain" id="PRO_5030773464" evidence="3">
    <location>
        <begin position="22"/>
        <end position="224"/>
    </location>
</feature>
<feature type="signal peptide" evidence="3">
    <location>
        <begin position="1"/>
        <end position="21"/>
    </location>
</feature>
<feature type="region of interest" description="Disordered" evidence="1">
    <location>
        <begin position="199"/>
        <end position="224"/>
    </location>
</feature>
<protein>
    <submittedName>
        <fullName evidence="4">Uncharacterized protein</fullName>
    </submittedName>
</protein>
<keyword evidence="2" id="KW-0472">Membrane</keyword>
<feature type="transmembrane region" description="Helical" evidence="2">
    <location>
        <begin position="142"/>
        <end position="164"/>
    </location>
</feature>
<proteinExistence type="predicted"/>